<dbReference type="AlphaFoldDB" id="A0A5D6UVL7"/>
<dbReference type="SUPFAM" id="SSF158446">
    <property type="entry name" value="IVS-encoded protein-like"/>
    <property type="match status" value="1"/>
</dbReference>
<evidence type="ECO:0000313" key="1">
    <source>
        <dbReference type="EMBL" id="TYZ06434.1"/>
    </source>
</evidence>
<comment type="caution">
    <text evidence="1">The sequence shown here is derived from an EMBL/GenBank/DDBJ whole genome shotgun (WGS) entry which is preliminary data.</text>
</comment>
<reference evidence="1 2" key="1">
    <citation type="submission" date="2019-08" db="EMBL/GenBank/DDBJ databases">
        <authorList>
            <person name="Seo M.-J."/>
        </authorList>
    </citation>
    <scope>NUCLEOTIDE SEQUENCE [LARGE SCALE GENOMIC DNA]</scope>
    <source>
        <strain evidence="1 2">KIGAM108</strain>
    </source>
</reference>
<dbReference type="InterPro" id="IPR012657">
    <property type="entry name" value="23S_rRNA-intervening_sequence"/>
</dbReference>
<dbReference type="InterPro" id="IPR036583">
    <property type="entry name" value="23S_rRNA_IVS_sf"/>
</dbReference>
<organism evidence="1 2">
    <name type="scientific">Hymenobacter lutimineralis</name>
    <dbReference type="NCBI Taxonomy" id="2606448"/>
    <lineage>
        <taxon>Bacteria</taxon>
        <taxon>Pseudomonadati</taxon>
        <taxon>Bacteroidota</taxon>
        <taxon>Cytophagia</taxon>
        <taxon>Cytophagales</taxon>
        <taxon>Hymenobacteraceae</taxon>
        <taxon>Hymenobacter</taxon>
    </lineage>
</organism>
<sequence length="131" mass="14844">MATIQCFEELEAWRKAREMAKAIYGISKKGELARDFALRDQLRRAAGSVMDNIAEGFDRGGRGEFLQFLGIAKGSAGEVRSQLYRAFDQQYLTHAEFEMLTAQTDEISRLIKGLQKYLNATTVRGERYKPA</sequence>
<dbReference type="PANTHER" id="PTHR38471:SF2">
    <property type="entry name" value="FOUR HELIX BUNDLE PROTEIN"/>
    <property type="match status" value="1"/>
</dbReference>
<dbReference type="PANTHER" id="PTHR38471">
    <property type="entry name" value="FOUR HELIX BUNDLE PROTEIN"/>
    <property type="match status" value="1"/>
</dbReference>
<gene>
    <name evidence="1" type="ORF">FY528_18160</name>
</gene>
<dbReference type="Pfam" id="PF05635">
    <property type="entry name" value="23S_rRNA_IVP"/>
    <property type="match status" value="1"/>
</dbReference>
<proteinExistence type="predicted"/>
<accession>A0A5D6UVL7</accession>
<dbReference type="CDD" id="cd16377">
    <property type="entry name" value="23S_rRNA_IVP_like"/>
    <property type="match status" value="1"/>
</dbReference>
<evidence type="ECO:0000313" key="2">
    <source>
        <dbReference type="Proteomes" id="UP000322791"/>
    </source>
</evidence>
<dbReference type="Proteomes" id="UP000322791">
    <property type="component" value="Unassembled WGS sequence"/>
</dbReference>
<dbReference type="EMBL" id="VTHL01000024">
    <property type="protein sequence ID" value="TYZ06434.1"/>
    <property type="molecule type" value="Genomic_DNA"/>
</dbReference>
<dbReference type="RefSeq" id="WP_149072445.1">
    <property type="nucleotide sequence ID" value="NZ_VTHL01000024.1"/>
</dbReference>
<dbReference type="NCBIfam" id="TIGR02436">
    <property type="entry name" value="four helix bundle protein"/>
    <property type="match status" value="1"/>
</dbReference>
<name>A0A5D6UVL7_9BACT</name>
<dbReference type="Gene3D" id="1.20.1440.60">
    <property type="entry name" value="23S rRNA-intervening sequence"/>
    <property type="match status" value="1"/>
</dbReference>
<protein>
    <submittedName>
        <fullName evidence="1">Four helix bundle protein</fullName>
    </submittedName>
</protein>
<keyword evidence="2" id="KW-1185">Reference proteome</keyword>